<dbReference type="SMART" id="SM00448">
    <property type="entry name" value="REC"/>
    <property type="match status" value="1"/>
</dbReference>
<dbReference type="Gene3D" id="3.40.50.2300">
    <property type="match status" value="1"/>
</dbReference>
<keyword evidence="5" id="KW-0418">Kinase</keyword>
<evidence type="ECO:0000256" key="2">
    <source>
        <dbReference type="ARBA" id="ARBA00012438"/>
    </source>
</evidence>
<dbReference type="Gene3D" id="3.30.450.20">
    <property type="entry name" value="PAS domain"/>
    <property type="match status" value="1"/>
</dbReference>
<organism evidence="10 11">
    <name type="scientific">Deinococcus arenae</name>
    <dbReference type="NCBI Taxonomy" id="1452751"/>
    <lineage>
        <taxon>Bacteria</taxon>
        <taxon>Thermotogati</taxon>
        <taxon>Deinococcota</taxon>
        <taxon>Deinococci</taxon>
        <taxon>Deinococcales</taxon>
        <taxon>Deinococcaceae</taxon>
        <taxon>Deinococcus</taxon>
    </lineage>
</organism>
<dbReference type="Proteomes" id="UP000600547">
    <property type="component" value="Unassembled WGS sequence"/>
</dbReference>
<dbReference type="Pfam" id="PF00512">
    <property type="entry name" value="HisKA"/>
    <property type="match status" value="1"/>
</dbReference>
<keyword evidence="4" id="KW-0808">Transferase</keyword>
<dbReference type="Gene3D" id="1.10.287.130">
    <property type="match status" value="1"/>
</dbReference>
<dbReference type="InterPro" id="IPR011006">
    <property type="entry name" value="CheY-like_superfamily"/>
</dbReference>
<dbReference type="InterPro" id="IPR052162">
    <property type="entry name" value="Sensor_kinase/Photoreceptor"/>
</dbReference>
<protein>
    <recommendedName>
        <fullName evidence="2">histidine kinase</fullName>
        <ecNumber evidence="2">2.7.13.3</ecNumber>
    </recommendedName>
</protein>
<dbReference type="PANTHER" id="PTHR43304">
    <property type="entry name" value="PHYTOCHROME-LIKE PROTEIN CPH1"/>
    <property type="match status" value="1"/>
</dbReference>
<dbReference type="EC" id="2.7.13.3" evidence="2"/>
<dbReference type="PRINTS" id="PR00344">
    <property type="entry name" value="BCTRLSENSOR"/>
</dbReference>
<keyword evidence="11" id="KW-1185">Reference proteome</keyword>
<dbReference type="Pfam" id="PF00072">
    <property type="entry name" value="Response_reg"/>
    <property type="match status" value="1"/>
</dbReference>
<feature type="domain" description="Response regulatory" evidence="9">
    <location>
        <begin position="6"/>
        <end position="120"/>
    </location>
</feature>
<dbReference type="PROSITE" id="PS50110">
    <property type="entry name" value="RESPONSE_REGULATORY"/>
    <property type="match status" value="1"/>
</dbReference>
<dbReference type="InterPro" id="IPR036097">
    <property type="entry name" value="HisK_dim/P_sf"/>
</dbReference>
<dbReference type="GO" id="GO:0000155">
    <property type="term" value="F:phosphorelay sensor kinase activity"/>
    <property type="evidence" value="ECO:0007669"/>
    <property type="project" value="InterPro"/>
</dbReference>
<dbReference type="PANTHER" id="PTHR43304:SF1">
    <property type="entry name" value="PAC DOMAIN-CONTAINING PROTEIN"/>
    <property type="match status" value="1"/>
</dbReference>
<proteinExistence type="predicted"/>
<feature type="modified residue" description="4-aspartylphosphate" evidence="6">
    <location>
        <position position="58"/>
    </location>
</feature>
<comment type="catalytic activity">
    <reaction evidence="1">
        <text>ATP + protein L-histidine = ADP + protein N-phospho-L-histidine.</text>
        <dbReference type="EC" id="2.7.13.3"/>
    </reaction>
</comment>
<evidence type="ECO:0000256" key="5">
    <source>
        <dbReference type="ARBA" id="ARBA00022777"/>
    </source>
</evidence>
<dbReference type="SUPFAM" id="SSF55874">
    <property type="entry name" value="ATPase domain of HSP90 chaperone/DNA topoisomerase II/histidine kinase"/>
    <property type="match status" value="1"/>
</dbReference>
<dbReference type="InterPro" id="IPR036890">
    <property type="entry name" value="HATPase_C_sf"/>
</dbReference>
<dbReference type="InterPro" id="IPR003661">
    <property type="entry name" value="HisK_dim/P_dom"/>
</dbReference>
<dbReference type="SUPFAM" id="SSF52172">
    <property type="entry name" value="CheY-like"/>
    <property type="match status" value="1"/>
</dbReference>
<dbReference type="SMART" id="SM00387">
    <property type="entry name" value="HATPase_c"/>
    <property type="match status" value="1"/>
</dbReference>
<sequence>MTRPLHVLVVDDSPEDAATYERYLRGWPEWELSFTLASLGEEGAGQLRGTPPDLILLDYQLPDMTGVEFLLEVRPECAVIILTGVGDEEIAVQAMRAGAQDYLVKGRLSADSLRRAAQTALNTFALSRALTRAQAQQTELLGSITDGVLQLRDDLTVLNLNPAAQHLLGTHGDLRGESLLTLSWLAGTPLPGLLRSGQHGHAEVLTPQGTSLHARVYPGEQSLTVYLYDDSARREVQARERAHTRQLNALYGAAATLNAARTREDVQRAAAGAAPDLLGRDALLLLPGEPPPGALPDDARRWLAAGAQEGLQAGHWSGAPLVHDGQALGTLLLLGEGPEAPGAPTPLAATFTQLLLTALLRATLLEREQQDRQTLEERVQARTAALERSNRDLEQFAHVASHDLKEPLRTIGSFTQLLQSRYAAQLDPRAQRYMGIIVDGAHRMSTLIDDVLAISRLHARPSPPTRTDLNGLVQEVLRQLEVLLSDTRGEVSVGPLPTLTVNATQFTQLFLNLIGNALKFHRPGVPPRVQLSARQEGSTWRFTVQDNGIGVPTEYAERVFVIFQRLQTRDQYSGNGIGLALCRRIVEGRGGHIWIDTPDGPGTRLHFTVPVAPPRLDPEQPVFTPPVPVAEADRRPG</sequence>
<evidence type="ECO:0000259" key="8">
    <source>
        <dbReference type="PROSITE" id="PS50109"/>
    </source>
</evidence>
<evidence type="ECO:0000256" key="7">
    <source>
        <dbReference type="SAM" id="MobiDB-lite"/>
    </source>
</evidence>
<dbReference type="EMBL" id="BMQG01000003">
    <property type="protein sequence ID" value="GGM37337.1"/>
    <property type="molecule type" value="Genomic_DNA"/>
</dbReference>
<evidence type="ECO:0000256" key="6">
    <source>
        <dbReference type="PROSITE-ProRule" id="PRU00169"/>
    </source>
</evidence>
<keyword evidence="3 6" id="KW-0597">Phosphoprotein</keyword>
<feature type="domain" description="Histidine kinase" evidence="8">
    <location>
        <begin position="399"/>
        <end position="613"/>
    </location>
</feature>
<accession>A0A8H9GL85</accession>
<dbReference type="CDD" id="cd00082">
    <property type="entry name" value="HisKA"/>
    <property type="match status" value="1"/>
</dbReference>
<dbReference type="Gene3D" id="3.30.565.10">
    <property type="entry name" value="Histidine kinase-like ATPase, C-terminal domain"/>
    <property type="match status" value="1"/>
</dbReference>
<dbReference type="Pfam" id="PF02518">
    <property type="entry name" value="HATPase_c"/>
    <property type="match status" value="1"/>
</dbReference>
<dbReference type="AlphaFoldDB" id="A0A8H9GL85"/>
<gene>
    <name evidence="10" type="ORF">GCM10008956_12300</name>
</gene>
<evidence type="ECO:0000256" key="4">
    <source>
        <dbReference type="ARBA" id="ARBA00022679"/>
    </source>
</evidence>
<dbReference type="PROSITE" id="PS50109">
    <property type="entry name" value="HIS_KIN"/>
    <property type="match status" value="1"/>
</dbReference>
<dbReference type="SUPFAM" id="SSF47384">
    <property type="entry name" value="Homodimeric domain of signal transducing histidine kinase"/>
    <property type="match status" value="1"/>
</dbReference>
<evidence type="ECO:0000256" key="3">
    <source>
        <dbReference type="ARBA" id="ARBA00022553"/>
    </source>
</evidence>
<dbReference type="InterPro" id="IPR003594">
    <property type="entry name" value="HATPase_dom"/>
</dbReference>
<dbReference type="InterPro" id="IPR004358">
    <property type="entry name" value="Sig_transdc_His_kin-like_C"/>
</dbReference>
<dbReference type="InterPro" id="IPR001789">
    <property type="entry name" value="Sig_transdc_resp-reg_receiver"/>
</dbReference>
<dbReference type="InterPro" id="IPR005467">
    <property type="entry name" value="His_kinase_dom"/>
</dbReference>
<feature type="region of interest" description="Disordered" evidence="7">
    <location>
        <begin position="616"/>
        <end position="637"/>
    </location>
</feature>
<comment type="caution">
    <text evidence="10">The sequence shown here is derived from an EMBL/GenBank/DDBJ whole genome shotgun (WGS) entry which is preliminary data.</text>
</comment>
<evidence type="ECO:0000313" key="11">
    <source>
        <dbReference type="Proteomes" id="UP000600547"/>
    </source>
</evidence>
<reference evidence="11" key="1">
    <citation type="journal article" date="2019" name="Int. J. Syst. Evol. Microbiol.">
        <title>The Global Catalogue of Microorganisms (GCM) 10K type strain sequencing project: providing services to taxonomists for standard genome sequencing and annotation.</title>
        <authorList>
            <consortium name="The Broad Institute Genomics Platform"/>
            <consortium name="The Broad Institute Genome Sequencing Center for Infectious Disease"/>
            <person name="Wu L."/>
            <person name="Ma J."/>
        </authorList>
    </citation>
    <scope>NUCLEOTIDE SEQUENCE [LARGE SCALE GENOMIC DNA]</scope>
    <source>
        <strain evidence="11">JCM 31047</strain>
    </source>
</reference>
<dbReference type="RefSeq" id="WP_162621507.1">
    <property type="nucleotide sequence ID" value="NZ_BMQG01000003.1"/>
</dbReference>
<name>A0A8H9GL85_9DEIO</name>
<evidence type="ECO:0000256" key="1">
    <source>
        <dbReference type="ARBA" id="ARBA00000085"/>
    </source>
</evidence>
<evidence type="ECO:0000313" key="10">
    <source>
        <dbReference type="EMBL" id="GGM37337.1"/>
    </source>
</evidence>
<evidence type="ECO:0000259" key="9">
    <source>
        <dbReference type="PROSITE" id="PS50110"/>
    </source>
</evidence>
<dbReference type="SMART" id="SM00388">
    <property type="entry name" value="HisKA"/>
    <property type="match status" value="1"/>
</dbReference>